<dbReference type="Pfam" id="PF00593">
    <property type="entry name" value="TonB_dep_Rec_b-barrel"/>
    <property type="match status" value="1"/>
</dbReference>
<evidence type="ECO:0000256" key="12">
    <source>
        <dbReference type="PROSITE-ProRule" id="PRU01360"/>
    </source>
</evidence>
<comment type="subcellular location">
    <subcellularLocation>
        <location evidence="1 12">Cell outer membrane</location>
        <topology evidence="1 12">Multi-pass membrane protein</topology>
    </subcellularLocation>
</comment>
<evidence type="ECO:0000256" key="11">
    <source>
        <dbReference type="ARBA" id="ARBA00023237"/>
    </source>
</evidence>
<evidence type="ECO:0000256" key="13">
    <source>
        <dbReference type="PROSITE-ProRule" id="PRU10144"/>
    </source>
</evidence>
<dbReference type="PROSITE" id="PS52016">
    <property type="entry name" value="TONB_DEPENDENT_REC_3"/>
    <property type="match status" value="1"/>
</dbReference>
<name>A0ABT4LQ06_9PROT</name>
<evidence type="ECO:0000313" key="19">
    <source>
        <dbReference type="EMBL" id="MCZ4296451.1"/>
    </source>
</evidence>
<keyword evidence="20" id="KW-1185">Reference proteome</keyword>
<evidence type="ECO:0000313" key="20">
    <source>
        <dbReference type="Proteomes" id="UP001083770"/>
    </source>
</evidence>
<dbReference type="InterPro" id="IPR039426">
    <property type="entry name" value="TonB-dep_rcpt-like"/>
</dbReference>
<evidence type="ECO:0000256" key="2">
    <source>
        <dbReference type="ARBA" id="ARBA00022448"/>
    </source>
</evidence>
<keyword evidence="5 12" id="KW-0812">Transmembrane</keyword>
<dbReference type="PROSITE" id="PS01156">
    <property type="entry name" value="TONB_DEPENDENT_REC_2"/>
    <property type="match status" value="1"/>
</dbReference>
<evidence type="ECO:0000256" key="15">
    <source>
        <dbReference type="SAM" id="MobiDB-lite"/>
    </source>
</evidence>
<keyword evidence="7" id="KW-0408">Iron</keyword>
<evidence type="ECO:0000256" key="9">
    <source>
        <dbReference type="ARBA" id="ARBA00023077"/>
    </source>
</evidence>
<keyword evidence="19" id="KW-0675">Receptor</keyword>
<keyword evidence="9 14" id="KW-0798">TonB box</keyword>
<feature type="domain" description="TonB-dependent receptor-like beta-barrel" evidence="17">
    <location>
        <begin position="266"/>
        <end position="825"/>
    </location>
</feature>
<evidence type="ECO:0000259" key="18">
    <source>
        <dbReference type="Pfam" id="PF07715"/>
    </source>
</evidence>
<accession>A0ABT4LQ06</accession>
<evidence type="ECO:0000256" key="1">
    <source>
        <dbReference type="ARBA" id="ARBA00004571"/>
    </source>
</evidence>
<dbReference type="Pfam" id="PF07715">
    <property type="entry name" value="Plug"/>
    <property type="match status" value="1"/>
</dbReference>
<feature type="region of interest" description="Disordered" evidence="15">
    <location>
        <begin position="726"/>
        <end position="747"/>
    </location>
</feature>
<evidence type="ECO:0000256" key="14">
    <source>
        <dbReference type="RuleBase" id="RU003357"/>
    </source>
</evidence>
<feature type="compositionally biased region" description="Low complexity" evidence="15">
    <location>
        <begin position="726"/>
        <end position="738"/>
    </location>
</feature>
<evidence type="ECO:0000256" key="7">
    <source>
        <dbReference type="ARBA" id="ARBA00023004"/>
    </source>
</evidence>
<sequence length="865" mass="93857">MRQRSLLLAAASLTVLAAFSGAALAQEEADRDMATAKEDAGDSTRKLDQVTVTAVKREQNLQDVPVAVTAFTADIRRDLALENLSDFARFTPSLAFSAGDDRVFIRGVGRQTNTNGSDPGVATYSDGIYDASTRSVSKSDFFVERVEVLRGPQGTLYGRNSIGGAINVISKRPTDTFTTEARLEAANYDTITAEAAVSGPITDRLRAKIGLSYSNQDEGYFENVAGGPDEAGAQQSSYLELQLEADLADNFSVWLRADTAESDLLNRTTNLAGPYDVSPVPTGYLTPGAAFGYSQANLFLAGDVTTNPGQRDIRKFNVDTTTRSSLDDDYGISAIATWNLDNIDIKYLGGYRTYFYNSFRDDDSTNVLSYSFPLDAPNPAAGEVFTGGPNCQFLRVAFGPVCTPATIFPQRTFDYTEDKEFWSHELTAQSSGDGDFWWIVGAYLYEEDFLQESHFGNAAQPQILAPVGGPANPSGDFVTAISDINNKSYALFAQTDYSITDTLTLTGGLRYSMDEKEGSEFLRVIAYGVIPGFTVGGSGNLAPALDLTPSTVSNSNAPGVASLVTIDPVTGLAQRDLSGEWDAVSGTAGIQWQPDASSNYFLRYSRGYKSGGFNAGGISQFPQTDEELLDAIEIGAKKSFGTNFQLNATAYSYSYDGLQVPLDVIENGIQLTRFFNLEDSRAQGLELEARWTPTDALRVLASYAYNDSEVREACCFVDVADPLAQQPGAQPSGPASGGNQPQDLKGQMLPRTIPHKFGLNVSYDIPLGVNGDVTLSGNYSWRDETYHGVFNRSYTQTPAYDQVDLIGLWRNPSDTLQVMTYVKNVFDEQGFDGATGTLRIQPFGVSQTLYLTPPRTYGVQLQLKF</sequence>
<keyword evidence="6 16" id="KW-0732">Signal</keyword>
<dbReference type="InterPro" id="IPR012910">
    <property type="entry name" value="Plug_dom"/>
</dbReference>
<evidence type="ECO:0000256" key="8">
    <source>
        <dbReference type="ARBA" id="ARBA00023065"/>
    </source>
</evidence>
<keyword evidence="4" id="KW-0410">Iron transport</keyword>
<dbReference type="EMBL" id="JAPWGW010000001">
    <property type="protein sequence ID" value="MCZ4296451.1"/>
    <property type="molecule type" value="Genomic_DNA"/>
</dbReference>
<evidence type="ECO:0000256" key="10">
    <source>
        <dbReference type="ARBA" id="ARBA00023136"/>
    </source>
</evidence>
<feature type="signal peptide" evidence="16">
    <location>
        <begin position="1"/>
        <end position="25"/>
    </location>
</feature>
<dbReference type="PANTHER" id="PTHR32552">
    <property type="entry name" value="FERRICHROME IRON RECEPTOR-RELATED"/>
    <property type="match status" value="1"/>
</dbReference>
<evidence type="ECO:0000259" key="17">
    <source>
        <dbReference type="Pfam" id="PF00593"/>
    </source>
</evidence>
<keyword evidence="2 12" id="KW-0813">Transport</keyword>
<evidence type="ECO:0000256" key="4">
    <source>
        <dbReference type="ARBA" id="ARBA00022496"/>
    </source>
</evidence>
<organism evidence="19 20">
    <name type="scientific">Henriciella marina</name>
    <dbReference type="NCBI Taxonomy" id="453851"/>
    <lineage>
        <taxon>Bacteria</taxon>
        <taxon>Pseudomonadati</taxon>
        <taxon>Pseudomonadota</taxon>
        <taxon>Alphaproteobacteria</taxon>
        <taxon>Hyphomonadales</taxon>
        <taxon>Hyphomonadaceae</taxon>
        <taxon>Henriciella</taxon>
    </lineage>
</organism>
<dbReference type="InterPro" id="IPR010917">
    <property type="entry name" value="TonB_rcpt_CS"/>
</dbReference>
<dbReference type="SUPFAM" id="SSF56935">
    <property type="entry name" value="Porins"/>
    <property type="match status" value="1"/>
</dbReference>
<feature type="chain" id="PRO_5047491163" evidence="16">
    <location>
        <begin position="26"/>
        <end position="865"/>
    </location>
</feature>
<comment type="caution">
    <text evidence="19">The sequence shown here is derived from an EMBL/GenBank/DDBJ whole genome shotgun (WGS) entry which is preliminary data.</text>
</comment>
<comment type="similarity">
    <text evidence="12 14">Belongs to the TonB-dependent receptor family.</text>
</comment>
<dbReference type="InterPro" id="IPR036942">
    <property type="entry name" value="Beta-barrel_TonB_sf"/>
</dbReference>
<protein>
    <submittedName>
        <fullName evidence="19">TonB-dependent receptor</fullName>
    </submittedName>
</protein>
<keyword evidence="10 12" id="KW-0472">Membrane</keyword>
<dbReference type="InterPro" id="IPR000531">
    <property type="entry name" value="Beta-barrel_TonB"/>
</dbReference>
<evidence type="ECO:0000256" key="6">
    <source>
        <dbReference type="ARBA" id="ARBA00022729"/>
    </source>
</evidence>
<evidence type="ECO:0000256" key="5">
    <source>
        <dbReference type="ARBA" id="ARBA00022692"/>
    </source>
</evidence>
<dbReference type="PANTHER" id="PTHR32552:SF81">
    <property type="entry name" value="TONB-DEPENDENT OUTER MEMBRANE RECEPTOR"/>
    <property type="match status" value="1"/>
</dbReference>
<reference evidence="19" key="1">
    <citation type="submission" date="2022-12" db="EMBL/GenBank/DDBJ databases">
        <title>Bacterial isolates from different developmental stages of Nematostella vectensis.</title>
        <authorList>
            <person name="Fraune S."/>
        </authorList>
    </citation>
    <scope>NUCLEOTIDE SEQUENCE</scope>
    <source>
        <strain evidence="19">G21632-S1</strain>
    </source>
</reference>
<keyword evidence="11 12" id="KW-0998">Cell outer membrane</keyword>
<proteinExistence type="inferred from homology"/>
<feature type="domain" description="TonB-dependent receptor plug" evidence="18">
    <location>
        <begin position="61"/>
        <end position="165"/>
    </location>
</feature>
<evidence type="ECO:0000256" key="16">
    <source>
        <dbReference type="SAM" id="SignalP"/>
    </source>
</evidence>
<gene>
    <name evidence="19" type="ORF">O4G74_00125</name>
</gene>
<dbReference type="Gene3D" id="2.40.170.20">
    <property type="entry name" value="TonB-dependent receptor, beta-barrel domain"/>
    <property type="match status" value="2"/>
</dbReference>
<evidence type="ECO:0000256" key="3">
    <source>
        <dbReference type="ARBA" id="ARBA00022452"/>
    </source>
</evidence>
<keyword evidence="3 12" id="KW-1134">Transmembrane beta strand</keyword>
<dbReference type="Proteomes" id="UP001083770">
    <property type="component" value="Unassembled WGS sequence"/>
</dbReference>
<dbReference type="RefSeq" id="WP_269400646.1">
    <property type="nucleotide sequence ID" value="NZ_JAPWGW010000001.1"/>
</dbReference>
<keyword evidence="8" id="KW-0406">Ion transport</keyword>
<feature type="short sequence motif" description="TonB C-terminal box" evidence="13">
    <location>
        <begin position="848"/>
        <end position="865"/>
    </location>
</feature>